<protein>
    <submittedName>
        <fullName evidence="1">Uncharacterized protein</fullName>
    </submittedName>
</protein>
<evidence type="ECO:0000313" key="1">
    <source>
        <dbReference type="EMBL" id="KAI9277208.1"/>
    </source>
</evidence>
<organism evidence="1 2">
    <name type="scientific">Phascolomyces articulosus</name>
    <dbReference type="NCBI Taxonomy" id="60185"/>
    <lineage>
        <taxon>Eukaryota</taxon>
        <taxon>Fungi</taxon>
        <taxon>Fungi incertae sedis</taxon>
        <taxon>Mucoromycota</taxon>
        <taxon>Mucoromycotina</taxon>
        <taxon>Mucoromycetes</taxon>
        <taxon>Mucorales</taxon>
        <taxon>Lichtheimiaceae</taxon>
        <taxon>Phascolomyces</taxon>
    </lineage>
</organism>
<reference evidence="1" key="2">
    <citation type="submission" date="2023-02" db="EMBL/GenBank/DDBJ databases">
        <authorList>
            <consortium name="DOE Joint Genome Institute"/>
            <person name="Mondo S.J."/>
            <person name="Chang Y."/>
            <person name="Wang Y."/>
            <person name="Ahrendt S."/>
            <person name="Andreopoulos W."/>
            <person name="Barry K."/>
            <person name="Beard J."/>
            <person name="Benny G.L."/>
            <person name="Blankenship S."/>
            <person name="Bonito G."/>
            <person name="Cuomo C."/>
            <person name="Desiro A."/>
            <person name="Gervers K.A."/>
            <person name="Hundley H."/>
            <person name="Kuo A."/>
            <person name="LaButti K."/>
            <person name="Lang B.F."/>
            <person name="Lipzen A."/>
            <person name="O'Donnell K."/>
            <person name="Pangilinan J."/>
            <person name="Reynolds N."/>
            <person name="Sandor L."/>
            <person name="Smith M.W."/>
            <person name="Tsang A."/>
            <person name="Grigoriev I.V."/>
            <person name="Stajich J.E."/>
            <person name="Spatafora J.W."/>
        </authorList>
    </citation>
    <scope>NUCLEOTIDE SEQUENCE</scope>
    <source>
        <strain evidence="1">RSA 2281</strain>
    </source>
</reference>
<gene>
    <name evidence="1" type="ORF">BDA99DRAFT_600970</name>
</gene>
<dbReference type="GO" id="GO:0009306">
    <property type="term" value="P:protein secretion"/>
    <property type="evidence" value="ECO:0007669"/>
    <property type="project" value="InterPro"/>
</dbReference>
<reference evidence="1" key="1">
    <citation type="journal article" date="2022" name="IScience">
        <title>Evolution of zygomycete secretomes and the origins of terrestrial fungal ecologies.</title>
        <authorList>
            <person name="Chang Y."/>
            <person name="Wang Y."/>
            <person name="Mondo S."/>
            <person name="Ahrendt S."/>
            <person name="Andreopoulos W."/>
            <person name="Barry K."/>
            <person name="Beard J."/>
            <person name="Benny G.L."/>
            <person name="Blankenship S."/>
            <person name="Bonito G."/>
            <person name="Cuomo C."/>
            <person name="Desiro A."/>
            <person name="Gervers K.A."/>
            <person name="Hundley H."/>
            <person name="Kuo A."/>
            <person name="LaButti K."/>
            <person name="Lang B.F."/>
            <person name="Lipzen A."/>
            <person name="O'Donnell K."/>
            <person name="Pangilinan J."/>
            <person name="Reynolds N."/>
            <person name="Sandor L."/>
            <person name="Smith M.E."/>
            <person name="Tsang A."/>
            <person name="Grigoriev I.V."/>
            <person name="Stajich J.E."/>
            <person name="Spatafora J.W."/>
        </authorList>
    </citation>
    <scope>NUCLEOTIDE SEQUENCE</scope>
    <source>
        <strain evidence="1">RSA 2281</strain>
    </source>
</reference>
<dbReference type="EMBL" id="JAIXMP010000002">
    <property type="protein sequence ID" value="KAI9277208.1"/>
    <property type="molecule type" value="Genomic_DNA"/>
</dbReference>
<dbReference type="Proteomes" id="UP001209540">
    <property type="component" value="Unassembled WGS sequence"/>
</dbReference>
<dbReference type="PANTHER" id="PTHR28011">
    <property type="entry name" value="NON-CLASSICAL EXPORT PROTEIN 1"/>
    <property type="match status" value="1"/>
</dbReference>
<accession>A0AAD5KB62</accession>
<comment type="caution">
    <text evidence="1">The sequence shown here is derived from an EMBL/GenBank/DDBJ whole genome shotgun (WGS) entry which is preliminary data.</text>
</comment>
<proteinExistence type="predicted"/>
<name>A0AAD5KB62_9FUNG</name>
<dbReference type="AlphaFoldDB" id="A0AAD5KB62"/>
<dbReference type="Pfam" id="PF11654">
    <property type="entry name" value="NCE101"/>
    <property type="match status" value="1"/>
</dbReference>
<evidence type="ECO:0000313" key="2">
    <source>
        <dbReference type="Proteomes" id="UP001209540"/>
    </source>
</evidence>
<sequence>MTAPVRYQYLISRTGDILFSFTVGTLAYFSNERENPRAQNGNSLLDLLSRRRQRIVEQRDHKKHATTTASDNN</sequence>
<dbReference type="PANTHER" id="PTHR28011:SF1">
    <property type="entry name" value="NON-CLASSICAL EXPORT PROTEIN 1"/>
    <property type="match status" value="1"/>
</dbReference>
<keyword evidence="2" id="KW-1185">Reference proteome</keyword>
<dbReference type="InterPro" id="IPR024242">
    <property type="entry name" value="NCE101"/>
</dbReference>